<dbReference type="InterPro" id="IPR013785">
    <property type="entry name" value="Aldolase_TIM"/>
</dbReference>
<evidence type="ECO:0000313" key="3">
    <source>
        <dbReference type="EMBL" id="KAK1939010.1"/>
    </source>
</evidence>
<dbReference type="InterPro" id="IPR020624">
    <property type="entry name" value="Schiff_base-form_aldolases_CS"/>
</dbReference>
<dbReference type="PANTHER" id="PTHR12128:SF66">
    <property type="entry name" value="4-HYDROXY-2-OXOGLUTARATE ALDOLASE, MITOCHONDRIAL"/>
    <property type="match status" value="1"/>
</dbReference>
<dbReference type="InterPro" id="IPR002220">
    <property type="entry name" value="DapA-like"/>
</dbReference>
<gene>
    <name evidence="3" type="ORF">P3T76_009085</name>
</gene>
<dbReference type="Gene3D" id="3.20.20.70">
    <property type="entry name" value="Aldolase class I"/>
    <property type="match status" value="1"/>
</dbReference>
<evidence type="ECO:0000313" key="4">
    <source>
        <dbReference type="Proteomes" id="UP001259832"/>
    </source>
</evidence>
<evidence type="ECO:0000256" key="2">
    <source>
        <dbReference type="ARBA" id="ARBA00023270"/>
    </source>
</evidence>
<dbReference type="SUPFAM" id="SSF51569">
    <property type="entry name" value="Aldolase"/>
    <property type="match status" value="1"/>
</dbReference>
<reference evidence="3" key="1">
    <citation type="submission" date="2023-08" db="EMBL/GenBank/DDBJ databases">
        <title>Reference Genome Resource for the Citrus Pathogen Phytophthora citrophthora.</title>
        <authorList>
            <person name="Moller H."/>
            <person name="Coetzee B."/>
            <person name="Rose L.J."/>
            <person name="Van Niekerk J.M."/>
        </authorList>
    </citation>
    <scope>NUCLEOTIDE SEQUENCE</scope>
    <source>
        <strain evidence="3">STE-U-9442</strain>
    </source>
</reference>
<protein>
    <submittedName>
        <fullName evidence="3">4-hydroxy-tetrahydrodipicolinate synthase</fullName>
    </submittedName>
</protein>
<dbReference type="GO" id="GO:0008840">
    <property type="term" value="F:4-hydroxy-tetrahydrodipicolinate synthase activity"/>
    <property type="evidence" value="ECO:0007669"/>
    <property type="project" value="TreeGrafter"/>
</dbReference>
<name>A0AAD9GI55_9STRA</name>
<dbReference type="PROSITE" id="PS00665">
    <property type="entry name" value="DHDPS_1"/>
    <property type="match status" value="1"/>
</dbReference>
<accession>A0AAD9GI55</accession>
<evidence type="ECO:0000256" key="1">
    <source>
        <dbReference type="ARBA" id="ARBA00023239"/>
    </source>
</evidence>
<dbReference type="Proteomes" id="UP001259832">
    <property type="component" value="Unassembled WGS sequence"/>
</dbReference>
<keyword evidence="1" id="KW-0456">Lyase</keyword>
<keyword evidence="4" id="KW-1185">Reference proteome</keyword>
<dbReference type="EMBL" id="JASMQC010000017">
    <property type="protein sequence ID" value="KAK1939010.1"/>
    <property type="molecule type" value="Genomic_DNA"/>
</dbReference>
<dbReference type="PANTHER" id="PTHR12128">
    <property type="entry name" value="DIHYDRODIPICOLINATE SYNTHASE"/>
    <property type="match status" value="1"/>
</dbReference>
<organism evidence="3 4">
    <name type="scientific">Phytophthora citrophthora</name>
    <dbReference type="NCBI Taxonomy" id="4793"/>
    <lineage>
        <taxon>Eukaryota</taxon>
        <taxon>Sar</taxon>
        <taxon>Stramenopiles</taxon>
        <taxon>Oomycota</taxon>
        <taxon>Peronosporomycetes</taxon>
        <taxon>Peronosporales</taxon>
        <taxon>Peronosporaceae</taxon>
        <taxon>Phytophthora</taxon>
    </lineage>
</organism>
<proteinExistence type="predicted"/>
<dbReference type="AlphaFoldDB" id="A0AAD9GI55"/>
<comment type="caution">
    <text evidence="3">The sequence shown here is derived from an EMBL/GenBank/DDBJ whole genome shotgun (WGS) entry which is preliminary data.</text>
</comment>
<keyword evidence="2" id="KW-0704">Schiff base</keyword>
<dbReference type="SMART" id="SM01130">
    <property type="entry name" value="DHDPS"/>
    <property type="match status" value="1"/>
</dbReference>
<dbReference type="Pfam" id="PF00701">
    <property type="entry name" value="DHDPS"/>
    <property type="match status" value="1"/>
</dbReference>
<sequence length="227" mass="24723">MVNGDLLCCGEMMANSCMTLASDAVEKLTQTDRLQGGADQMEVSVVFTSPMFKHLLQRTLAVRLGAHNSIGVLPTRSMTSTLRFDGTYTALVTPFTPDDSSVDYECLEKMVEWQIQQGIDSLVPMGSTGENTLVSDEERLQVIKTVLKRVNGRVPDTTDSVAHAVDIMALCDLPVVCGADNLANPMLIKKAMELLGHCSSTVRSPLTDCSAKTEKLLQEQLKVNKLL</sequence>